<comment type="caution">
    <text evidence="2">The sequence shown here is derived from an EMBL/GenBank/DDBJ whole genome shotgun (WGS) entry which is preliminary data.</text>
</comment>
<dbReference type="Proteomes" id="UP001430953">
    <property type="component" value="Unassembled WGS sequence"/>
</dbReference>
<keyword evidence="3" id="KW-1185">Reference proteome</keyword>
<gene>
    <name evidence="2" type="ORF">PUN28_018078</name>
</gene>
<evidence type="ECO:0000256" key="1">
    <source>
        <dbReference type="SAM" id="MobiDB-lite"/>
    </source>
</evidence>
<feature type="region of interest" description="Disordered" evidence="1">
    <location>
        <begin position="59"/>
        <end position="138"/>
    </location>
</feature>
<reference evidence="2 3" key="1">
    <citation type="submission" date="2023-03" db="EMBL/GenBank/DDBJ databases">
        <title>High recombination rates correlate with genetic variation in Cardiocondyla obscurior ants.</title>
        <authorList>
            <person name="Errbii M."/>
        </authorList>
    </citation>
    <scope>NUCLEOTIDE SEQUENCE [LARGE SCALE GENOMIC DNA]</scope>
    <source>
        <strain evidence="2">Alpha-2009</strain>
        <tissue evidence="2">Whole body</tissue>
    </source>
</reference>
<evidence type="ECO:0000313" key="2">
    <source>
        <dbReference type="EMBL" id="KAL0102540.1"/>
    </source>
</evidence>
<feature type="compositionally biased region" description="Polar residues" evidence="1">
    <location>
        <begin position="120"/>
        <end position="138"/>
    </location>
</feature>
<organism evidence="2 3">
    <name type="scientific">Cardiocondyla obscurior</name>
    <dbReference type="NCBI Taxonomy" id="286306"/>
    <lineage>
        <taxon>Eukaryota</taxon>
        <taxon>Metazoa</taxon>
        <taxon>Ecdysozoa</taxon>
        <taxon>Arthropoda</taxon>
        <taxon>Hexapoda</taxon>
        <taxon>Insecta</taxon>
        <taxon>Pterygota</taxon>
        <taxon>Neoptera</taxon>
        <taxon>Endopterygota</taxon>
        <taxon>Hymenoptera</taxon>
        <taxon>Apocrita</taxon>
        <taxon>Aculeata</taxon>
        <taxon>Formicoidea</taxon>
        <taxon>Formicidae</taxon>
        <taxon>Myrmicinae</taxon>
        <taxon>Cardiocondyla</taxon>
    </lineage>
</organism>
<feature type="compositionally biased region" description="Basic residues" evidence="1">
    <location>
        <begin position="62"/>
        <end position="71"/>
    </location>
</feature>
<sequence>MLICRNKTKSWLHRRRAVDSKLNTSSGLSWRYHGNYAIGLRPRLFRIDQALPCKKRDLAGAGHRRARKKNPRACEWRLTHARPNTTGERGGGREGQEGMHGNEAQAGRPALLSRAPLSFSVRSSTPFSGSQPESISSH</sequence>
<proteinExistence type="predicted"/>
<evidence type="ECO:0000313" key="3">
    <source>
        <dbReference type="Proteomes" id="UP001430953"/>
    </source>
</evidence>
<accession>A0AAW2EK93</accession>
<dbReference type="AlphaFoldDB" id="A0AAW2EK93"/>
<protein>
    <submittedName>
        <fullName evidence="2">Uncharacterized protein</fullName>
    </submittedName>
</protein>
<name>A0AAW2EK93_9HYME</name>
<dbReference type="EMBL" id="JADYXP020000022">
    <property type="protein sequence ID" value="KAL0102540.1"/>
    <property type="molecule type" value="Genomic_DNA"/>
</dbReference>